<accession>A0A0V0RZ14</accession>
<reference evidence="1 2" key="1">
    <citation type="submission" date="2015-01" db="EMBL/GenBank/DDBJ databases">
        <title>Evolution of Trichinella species and genotypes.</title>
        <authorList>
            <person name="Korhonen P.K."/>
            <person name="Edoardo P."/>
            <person name="Giuseppe L.R."/>
            <person name="Gasser R.B."/>
        </authorList>
    </citation>
    <scope>NUCLEOTIDE SEQUENCE [LARGE SCALE GENOMIC DNA]</scope>
    <source>
        <strain evidence="1">ISS37</strain>
    </source>
</reference>
<name>A0A0V0RZ14_9BILA</name>
<dbReference type="Proteomes" id="UP000054630">
    <property type="component" value="Unassembled WGS sequence"/>
</dbReference>
<protein>
    <submittedName>
        <fullName evidence="1">Uncharacterized protein</fullName>
    </submittedName>
</protein>
<evidence type="ECO:0000313" key="1">
    <source>
        <dbReference type="EMBL" id="KRX19666.1"/>
    </source>
</evidence>
<keyword evidence="2" id="KW-1185">Reference proteome</keyword>
<comment type="caution">
    <text evidence="1">The sequence shown here is derived from an EMBL/GenBank/DDBJ whole genome shotgun (WGS) entry which is preliminary data.</text>
</comment>
<gene>
    <name evidence="1" type="ORF">T07_8414</name>
</gene>
<dbReference type="EMBL" id="JYDL01000056">
    <property type="protein sequence ID" value="KRX19666.1"/>
    <property type="molecule type" value="Genomic_DNA"/>
</dbReference>
<organism evidence="1 2">
    <name type="scientific">Trichinella nelsoni</name>
    <dbReference type="NCBI Taxonomy" id="6336"/>
    <lineage>
        <taxon>Eukaryota</taxon>
        <taxon>Metazoa</taxon>
        <taxon>Ecdysozoa</taxon>
        <taxon>Nematoda</taxon>
        <taxon>Enoplea</taxon>
        <taxon>Dorylaimia</taxon>
        <taxon>Trichinellida</taxon>
        <taxon>Trichinellidae</taxon>
        <taxon>Trichinella</taxon>
    </lineage>
</organism>
<sequence>MINEICKIFSIFLVGRGVGEELRKEDKKFSASKIDIHYHHQYDRLMRISNYPGNLRTNK</sequence>
<proteinExistence type="predicted"/>
<dbReference type="OrthoDB" id="10338379at2759"/>
<dbReference type="AlphaFoldDB" id="A0A0V0RZ14"/>
<evidence type="ECO:0000313" key="2">
    <source>
        <dbReference type="Proteomes" id="UP000054630"/>
    </source>
</evidence>